<evidence type="ECO:0000313" key="5">
    <source>
        <dbReference type="EMBL" id="STV15787.1"/>
    </source>
</evidence>
<protein>
    <submittedName>
        <fullName evidence="5">Cupin superfamily protein</fullName>
    </submittedName>
</protein>
<feature type="domain" description="JmjC" evidence="4">
    <location>
        <begin position="156"/>
        <end position="193"/>
    </location>
</feature>
<accession>A0A378APD8</accession>
<evidence type="ECO:0000256" key="1">
    <source>
        <dbReference type="ARBA" id="ARBA00001954"/>
    </source>
</evidence>
<dbReference type="Pfam" id="PF08007">
    <property type="entry name" value="JmjC_2"/>
    <property type="match status" value="2"/>
</dbReference>
<evidence type="ECO:0000259" key="4">
    <source>
        <dbReference type="Pfam" id="PF08007"/>
    </source>
</evidence>
<evidence type="ECO:0000313" key="6">
    <source>
        <dbReference type="Proteomes" id="UP000254487"/>
    </source>
</evidence>
<name>A0A378APD8_KLEPO</name>
<keyword evidence="2" id="KW-0479">Metal-binding</keyword>
<dbReference type="EMBL" id="UGLW01000003">
    <property type="protein sequence ID" value="STV15787.1"/>
    <property type="molecule type" value="Genomic_DNA"/>
</dbReference>
<proteinExistence type="predicted"/>
<feature type="domain" description="JmjC" evidence="4">
    <location>
        <begin position="118"/>
        <end position="155"/>
    </location>
</feature>
<dbReference type="Gene3D" id="2.60.120.650">
    <property type="entry name" value="Cupin"/>
    <property type="match status" value="2"/>
</dbReference>
<dbReference type="AlphaFoldDB" id="A0A378APD8"/>
<dbReference type="PANTHER" id="PTHR13096:SF8">
    <property type="entry name" value="RIBOSOMAL OXYGENASE 1"/>
    <property type="match status" value="1"/>
</dbReference>
<dbReference type="PANTHER" id="PTHR13096">
    <property type="entry name" value="MINA53 MYC INDUCED NUCLEAR ANTIGEN"/>
    <property type="match status" value="1"/>
</dbReference>
<keyword evidence="3" id="KW-0408">Iron</keyword>
<dbReference type="InterPro" id="IPR003347">
    <property type="entry name" value="JmjC_dom"/>
</dbReference>
<sequence>MITFPMKELMTLLTDIEPFKKDFVLSEGNASFSEALFNYSLHHLFRGIRHPEKDIKLLCCGDVYYPASETCTGGILGFYTMALMLLRKRTIVFNHLEKRMPEYFSLYTYLADKKGILSHYNIYWSPADSTGAGAHTDDHDVVIVQLAGKKKWKFEHEDITLKAGDILFVRKGTLHNPVTEDGHQSLHLTVGLVYGVSSFPVFPEPACVEDHAGDISAVEFFRSMGNLLGGTEPVLHTGQDVLPDEGNSYIRFTYQENVLELTKEVFHHIFERRSLNNFSARPGADRKDVINLILSFYKTGIPVEIGAAPVEIKGTS</sequence>
<evidence type="ECO:0000256" key="3">
    <source>
        <dbReference type="ARBA" id="ARBA00023004"/>
    </source>
</evidence>
<gene>
    <name evidence="5" type="ORF">NCTC10313_06061</name>
</gene>
<dbReference type="GO" id="GO:0046872">
    <property type="term" value="F:metal ion binding"/>
    <property type="evidence" value="ECO:0007669"/>
    <property type="project" value="UniProtKB-KW"/>
</dbReference>
<organism evidence="5 6">
    <name type="scientific">Klebsiella pneumoniae subsp. ozaenae</name>
    <dbReference type="NCBI Taxonomy" id="574"/>
    <lineage>
        <taxon>Bacteria</taxon>
        <taxon>Pseudomonadati</taxon>
        <taxon>Pseudomonadota</taxon>
        <taxon>Gammaproteobacteria</taxon>
        <taxon>Enterobacterales</taxon>
        <taxon>Enterobacteriaceae</taxon>
        <taxon>Klebsiella/Raoultella group</taxon>
        <taxon>Klebsiella</taxon>
        <taxon>Klebsiella pneumoniae complex</taxon>
    </lineage>
</organism>
<dbReference type="SUPFAM" id="SSF51197">
    <property type="entry name" value="Clavaminate synthase-like"/>
    <property type="match status" value="1"/>
</dbReference>
<dbReference type="Proteomes" id="UP000254487">
    <property type="component" value="Unassembled WGS sequence"/>
</dbReference>
<reference evidence="5 6" key="1">
    <citation type="submission" date="2018-06" db="EMBL/GenBank/DDBJ databases">
        <authorList>
            <consortium name="Pathogen Informatics"/>
            <person name="Doyle S."/>
        </authorList>
    </citation>
    <scope>NUCLEOTIDE SEQUENCE [LARGE SCALE GENOMIC DNA]</scope>
    <source>
        <strain evidence="5 6">NCTC10313</strain>
    </source>
</reference>
<dbReference type="InterPro" id="IPR039994">
    <property type="entry name" value="NO66-like"/>
</dbReference>
<comment type="cofactor">
    <cofactor evidence="1">
        <name>Fe(2+)</name>
        <dbReference type="ChEBI" id="CHEBI:29033"/>
    </cofactor>
</comment>
<evidence type="ECO:0000256" key="2">
    <source>
        <dbReference type="ARBA" id="ARBA00022723"/>
    </source>
</evidence>